<dbReference type="Pfam" id="PF00169">
    <property type="entry name" value="PH"/>
    <property type="match status" value="1"/>
</dbReference>
<name>A0A7S1TSM8_9STRA</name>
<proteinExistence type="predicted"/>
<dbReference type="InterPro" id="IPR001849">
    <property type="entry name" value="PH_domain"/>
</dbReference>
<evidence type="ECO:0000259" key="2">
    <source>
        <dbReference type="Pfam" id="PF00169"/>
    </source>
</evidence>
<sequence length="140" mass="15265">MSRAGRGPGAQAAAVAAISGHWIGQGGTYDGLDATTVRHSGFLVKWPMHNWFGRARRRFFVLRGSTLFYYYEPESHRLNHVPMGELSLQHNCRIASVGPAKFSVINAEEATLVLMADSESEAEVRNPNPSPSQAQALAQA</sequence>
<dbReference type="CDD" id="cd00821">
    <property type="entry name" value="PH"/>
    <property type="match status" value="1"/>
</dbReference>
<dbReference type="Gene3D" id="2.30.29.30">
    <property type="entry name" value="Pleckstrin-homology domain (PH domain)/Phosphotyrosine-binding domain (PTB)"/>
    <property type="match status" value="1"/>
</dbReference>
<gene>
    <name evidence="3" type="ORF">PPAR1163_LOCUS4206</name>
</gene>
<feature type="domain" description="PH" evidence="2">
    <location>
        <begin position="37"/>
        <end position="122"/>
    </location>
</feature>
<dbReference type="SUPFAM" id="SSF50729">
    <property type="entry name" value="PH domain-like"/>
    <property type="match status" value="1"/>
</dbReference>
<dbReference type="EMBL" id="HBGJ01006755">
    <property type="protein sequence ID" value="CAD9245854.1"/>
    <property type="molecule type" value="Transcribed_RNA"/>
</dbReference>
<organism evidence="3">
    <name type="scientific">Phaeomonas parva</name>
    <dbReference type="NCBI Taxonomy" id="124430"/>
    <lineage>
        <taxon>Eukaryota</taxon>
        <taxon>Sar</taxon>
        <taxon>Stramenopiles</taxon>
        <taxon>Ochrophyta</taxon>
        <taxon>Pinguiophyceae</taxon>
        <taxon>Pinguiochrysidales</taxon>
        <taxon>Pinguiochrysidaceae</taxon>
        <taxon>Phaeomonas</taxon>
    </lineage>
</organism>
<feature type="region of interest" description="Disordered" evidence="1">
    <location>
        <begin position="118"/>
        <end position="140"/>
    </location>
</feature>
<dbReference type="InterPro" id="IPR011993">
    <property type="entry name" value="PH-like_dom_sf"/>
</dbReference>
<accession>A0A7S1TSM8</accession>
<protein>
    <recommendedName>
        <fullName evidence="2">PH domain-containing protein</fullName>
    </recommendedName>
</protein>
<evidence type="ECO:0000313" key="3">
    <source>
        <dbReference type="EMBL" id="CAD9245854.1"/>
    </source>
</evidence>
<reference evidence="3" key="1">
    <citation type="submission" date="2021-01" db="EMBL/GenBank/DDBJ databases">
        <authorList>
            <person name="Corre E."/>
            <person name="Pelletier E."/>
            <person name="Niang G."/>
            <person name="Scheremetjew M."/>
            <person name="Finn R."/>
            <person name="Kale V."/>
            <person name="Holt S."/>
            <person name="Cochrane G."/>
            <person name="Meng A."/>
            <person name="Brown T."/>
            <person name="Cohen L."/>
        </authorList>
    </citation>
    <scope>NUCLEOTIDE SEQUENCE</scope>
    <source>
        <strain evidence="3">CCMP2877</strain>
    </source>
</reference>
<evidence type="ECO:0000256" key="1">
    <source>
        <dbReference type="SAM" id="MobiDB-lite"/>
    </source>
</evidence>
<dbReference type="AlphaFoldDB" id="A0A7S1TSM8"/>